<dbReference type="EMBL" id="CP034205">
    <property type="protein sequence ID" value="QBZ55643.1"/>
    <property type="molecule type" value="Genomic_DNA"/>
</dbReference>
<gene>
    <name evidence="2" type="ORF">PoMZ_00545</name>
</gene>
<name>A0A4P7N0K4_PYROR</name>
<feature type="compositionally biased region" description="Basic and acidic residues" evidence="1">
    <location>
        <begin position="72"/>
        <end position="82"/>
    </location>
</feature>
<dbReference type="AlphaFoldDB" id="A0A4P7N0K4"/>
<accession>A0A4P7N0K4</accession>
<evidence type="ECO:0000313" key="3">
    <source>
        <dbReference type="Proteomes" id="UP000294847"/>
    </source>
</evidence>
<evidence type="ECO:0000313" key="2">
    <source>
        <dbReference type="EMBL" id="QBZ55643.1"/>
    </source>
</evidence>
<dbReference type="Proteomes" id="UP000294847">
    <property type="component" value="Chromosome 2"/>
</dbReference>
<sequence>MLPAAVIPAMRLRIIAFPPTLSIKRLSHVLRSSLMGNPSSTSNNGNPTIRVFAKRLSKSRFCTWLKSSKPTPRQEHDTRRSFPESGDLQYCTDRSRTSHRRWVSRSSPRYPAFPHLV</sequence>
<proteinExistence type="predicted"/>
<evidence type="ECO:0000256" key="1">
    <source>
        <dbReference type="SAM" id="MobiDB-lite"/>
    </source>
</evidence>
<reference evidence="2 3" key="1">
    <citation type="journal article" date="2019" name="Mol. Biol. Evol.">
        <title>Blast fungal genomes show frequent chromosomal changes, gene gains and losses, and effector gene turnover.</title>
        <authorList>
            <person name="Gomez Luciano L.B."/>
            <person name="Jason Tsai I."/>
            <person name="Chuma I."/>
            <person name="Tosa Y."/>
            <person name="Chen Y.H."/>
            <person name="Li J.Y."/>
            <person name="Li M.Y."/>
            <person name="Jade Lu M.Y."/>
            <person name="Nakayashiki H."/>
            <person name="Li W.H."/>
        </authorList>
    </citation>
    <scope>NUCLEOTIDE SEQUENCE [LARGE SCALE GENOMIC DNA]</scope>
    <source>
        <strain evidence="2">MZ5-1-6</strain>
    </source>
</reference>
<feature type="region of interest" description="Disordered" evidence="1">
    <location>
        <begin position="67"/>
        <end position="107"/>
    </location>
</feature>
<protein>
    <submittedName>
        <fullName evidence="2">Uncharacterized protein</fullName>
    </submittedName>
</protein>
<organism evidence="2 3">
    <name type="scientific">Pyricularia oryzae</name>
    <name type="common">Rice blast fungus</name>
    <name type="synonym">Magnaporthe oryzae</name>
    <dbReference type="NCBI Taxonomy" id="318829"/>
    <lineage>
        <taxon>Eukaryota</taxon>
        <taxon>Fungi</taxon>
        <taxon>Dikarya</taxon>
        <taxon>Ascomycota</taxon>
        <taxon>Pezizomycotina</taxon>
        <taxon>Sordariomycetes</taxon>
        <taxon>Sordariomycetidae</taxon>
        <taxon>Magnaporthales</taxon>
        <taxon>Pyriculariaceae</taxon>
        <taxon>Pyricularia</taxon>
    </lineage>
</organism>